<evidence type="ECO:0000256" key="1">
    <source>
        <dbReference type="PROSITE-ProRule" id="PRU10141"/>
    </source>
</evidence>
<accession>A0ABV3B9A9</accession>
<feature type="region of interest" description="Disordered" evidence="2">
    <location>
        <begin position="349"/>
        <end position="511"/>
    </location>
</feature>
<dbReference type="Proteomes" id="UP001551189">
    <property type="component" value="Unassembled WGS sequence"/>
</dbReference>
<keyword evidence="3" id="KW-1133">Transmembrane helix</keyword>
<dbReference type="RefSeq" id="WP_359701375.1">
    <property type="nucleotide sequence ID" value="NZ_JBEYXT010000259.1"/>
</dbReference>
<dbReference type="Gene3D" id="1.10.510.10">
    <property type="entry name" value="Transferase(Phosphotransferase) domain 1"/>
    <property type="match status" value="1"/>
</dbReference>
<dbReference type="SUPFAM" id="SSF56112">
    <property type="entry name" value="Protein kinase-like (PK-like)"/>
    <property type="match status" value="1"/>
</dbReference>
<organism evidence="5 6">
    <name type="scientific">Streptomyces neyagawaensis</name>
    <dbReference type="NCBI Taxonomy" id="42238"/>
    <lineage>
        <taxon>Bacteria</taxon>
        <taxon>Bacillati</taxon>
        <taxon>Actinomycetota</taxon>
        <taxon>Actinomycetes</taxon>
        <taxon>Kitasatosporales</taxon>
        <taxon>Streptomycetaceae</taxon>
        <taxon>Streptomyces</taxon>
    </lineage>
</organism>
<dbReference type="InterPro" id="IPR011009">
    <property type="entry name" value="Kinase-like_dom_sf"/>
</dbReference>
<keyword evidence="6" id="KW-1185">Reference proteome</keyword>
<dbReference type="PROSITE" id="PS50011">
    <property type="entry name" value="PROTEIN_KINASE_DOM"/>
    <property type="match status" value="1"/>
</dbReference>
<feature type="domain" description="Protein kinase" evidence="4">
    <location>
        <begin position="23"/>
        <end position="329"/>
    </location>
</feature>
<feature type="binding site" evidence="1">
    <location>
        <position position="49"/>
    </location>
    <ligand>
        <name>ATP</name>
        <dbReference type="ChEBI" id="CHEBI:30616"/>
    </ligand>
</feature>
<sequence>MTTTDDGSHDISALVLGDGTPVARYGEPLGEGGYGDVWALRERPDLAAKIYKRSPNEPQLRRLTAMLRARPLAEEELQPGQPPLLAWPTDLIESGGRPVGYGMPRLEPSAHTPLKGLLQKHVRLHRLDGATDWKFLLGVAANLAYMTARLHVEGFVVGDLSSANAVADRSGYITLLDCDSFAFKDALTGEDFGSDAFTDDYACPERHKGTQPTRHSDDFALAVLVYQLLTAGNHPFDGAPKYGSEESTRKDNIVTGTSFLVHPDRVVLPAHLLPPEVVPPAVLRLARATFGPGLREPARRPSSAAWLAALDDVREDVAQCSRVPAHSYGGHLGVCPWCRRLAEGQSDPFTRSPGRAGAAGASSASASANGSASPSRPVSSPVGRSRTGPSGAAASASARSRPTAAGTSASAASKASAGSPTAAQGSAGPGSPAQGSAGPAGPSSTGHSSTGPTRSGPTHPGPTHPGPARNGTGPSGSAQAAAPPPPPPPPPTRSPGAPAPKPGAATGAGKDDSLALAVGCGMLLVALALLGLIVWGIVAVL</sequence>
<evidence type="ECO:0000313" key="5">
    <source>
        <dbReference type="EMBL" id="MEU6806020.1"/>
    </source>
</evidence>
<evidence type="ECO:0000313" key="6">
    <source>
        <dbReference type="Proteomes" id="UP001551189"/>
    </source>
</evidence>
<evidence type="ECO:0000259" key="4">
    <source>
        <dbReference type="PROSITE" id="PS50011"/>
    </source>
</evidence>
<feature type="transmembrane region" description="Helical" evidence="3">
    <location>
        <begin position="514"/>
        <end position="540"/>
    </location>
</feature>
<keyword evidence="1" id="KW-0547">Nucleotide-binding</keyword>
<name>A0ABV3B9A9_9ACTN</name>
<keyword evidence="1" id="KW-0067">ATP-binding</keyword>
<feature type="compositionally biased region" description="Low complexity" evidence="2">
    <location>
        <begin position="502"/>
        <end position="511"/>
    </location>
</feature>
<gene>
    <name evidence="5" type="ORF">ABZ931_34260</name>
</gene>
<dbReference type="PROSITE" id="PS00107">
    <property type="entry name" value="PROTEIN_KINASE_ATP"/>
    <property type="match status" value="1"/>
</dbReference>
<evidence type="ECO:0000256" key="3">
    <source>
        <dbReference type="SAM" id="Phobius"/>
    </source>
</evidence>
<proteinExistence type="predicted"/>
<evidence type="ECO:0000256" key="2">
    <source>
        <dbReference type="SAM" id="MobiDB-lite"/>
    </source>
</evidence>
<feature type="compositionally biased region" description="Pro residues" evidence="2">
    <location>
        <begin position="482"/>
        <end position="501"/>
    </location>
</feature>
<dbReference type="InterPro" id="IPR000719">
    <property type="entry name" value="Prot_kinase_dom"/>
</dbReference>
<reference evidence="5 6" key="1">
    <citation type="submission" date="2024-06" db="EMBL/GenBank/DDBJ databases">
        <title>The Natural Products Discovery Center: Release of the First 8490 Sequenced Strains for Exploring Actinobacteria Biosynthetic Diversity.</title>
        <authorList>
            <person name="Kalkreuter E."/>
            <person name="Kautsar S.A."/>
            <person name="Yang D."/>
            <person name="Bader C.D."/>
            <person name="Teijaro C.N."/>
            <person name="Fluegel L."/>
            <person name="Davis C.M."/>
            <person name="Simpson J.R."/>
            <person name="Lauterbach L."/>
            <person name="Steele A.D."/>
            <person name="Gui C."/>
            <person name="Meng S."/>
            <person name="Li G."/>
            <person name="Viehrig K."/>
            <person name="Ye F."/>
            <person name="Su P."/>
            <person name="Kiefer A.F."/>
            <person name="Nichols A."/>
            <person name="Cepeda A.J."/>
            <person name="Yan W."/>
            <person name="Fan B."/>
            <person name="Jiang Y."/>
            <person name="Adhikari A."/>
            <person name="Zheng C.-J."/>
            <person name="Schuster L."/>
            <person name="Cowan T.M."/>
            <person name="Smanski M.J."/>
            <person name="Chevrette M.G."/>
            <person name="De Carvalho L.P.S."/>
            <person name="Shen B."/>
        </authorList>
    </citation>
    <scope>NUCLEOTIDE SEQUENCE [LARGE SCALE GENOMIC DNA]</scope>
    <source>
        <strain evidence="5 6">NPDC046851</strain>
    </source>
</reference>
<feature type="compositionally biased region" description="Low complexity" evidence="2">
    <location>
        <begin position="351"/>
        <end position="458"/>
    </location>
</feature>
<comment type="caution">
    <text evidence="5">The sequence shown here is derived from an EMBL/GenBank/DDBJ whole genome shotgun (WGS) entry which is preliminary data.</text>
</comment>
<dbReference type="EMBL" id="JBEYXT010000259">
    <property type="protein sequence ID" value="MEU6806020.1"/>
    <property type="molecule type" value="Genomic_DNA"/>
</dbReference>
<protein>
    <recommendedName>
        <fullName evidence="4">Protein kinase domain-containing protein</fullName>
    </recommendedName>
</protein>
<dbReference type="InterPro" id="IPR017441">
    <property type="entry name" value="Protein_kinase_ATP_BS"/>
</dbReference>
<keyword evidence="3" id="KW-0472">Membrane</keyword>
<keyword evidence="3" id="KW-0812">Transmembrane</keyword>